<organism evidence="1 2">
    <name type="scientific">Dentiscutata heterogama</name>
    <dbReference type="NCBI Taxonomy" id="1316150"/>
    <lineage>
        <taxon>Eukaryota</taxon>
        <taxon>Fungi</taxon>
        <taxon>Fungi incertae sedis</taxon>
        <taxon>Mucoromycota</taxon>
        <taxon>Glomeromycotina</taxon>
        <taxon>Glomeromycetes</taxon>
        <taxon>Diversisporales</taxon>
        <taxon>Gigasporaceae</taxon>
        <taxon>Dentiscutata</taxon>
    </lineage>
</organism>
<comment type="caution">
    <text evidence="1">The sequence shown here is derived from an EMBL/GenBank/DDBJ whole genome shotgun (WGS) entry which is preliminary data.</text>
</comment>
<proteinExistence type="predicted"/>
<protein>
    <submittedName>
        <fullName evidence="1">7163_t:CDS:1</fullName>
    </submittedName>
</protein>
<reference evidence="1" key="1">
    <citation type="submission" date="2021-06" db="EMBL/GenBank/DDBJ databases">
        <authorList>
            <person name="Kallberg Y."/>
            <person name="Tangrot J."/>
            <person name="Rosling A."/>
        </authorList>
    </citation>
    <scope>NUCLEOTIDE SEQUENCE</scope>
    <source>
        <strain evidence="1">IL203A</strain>
    </source>
</reference>
<dbReference type="EMBL" id="CAJVPU010044305">
    <property type="protein sequence ID" value="CAG8747432.1"/>
    <property type="molecule type" value="Genomic_DNA"/>
</dbReference>
<keyword evidence="2" id="KW-1185">Reference proteome</keyword>
<evidence type="ECO:0000313" key="2">
    <source>
        <dbReference type="Proteomes" id="UP000789702"/>
    </source>
</evidence>
<evidence type="ECO:0000313" key="1">
    <source>
        <dbReference type="EMBL" id="CAG8747432.1"/>
    </source>
</evidence>
<name>A0ACA9QE95_9GLOM</name>
<accession>A0ACA9QE95</accession>
<dbReference type="Proteomes" id="UP000789702">
    <property type="component" value="Unassembled WGS sequence"/>
</dbReference>
<feature type="non-terminal residue" evidence="1">
    <location>
        <position position="134"/>
    </location>
</feature>
<gene>
    <name evidence="1" type="ORF">DHETER_LOCUS14430</name>
</gene>
<sequence>AIIITVLESFVVYFHVSFVKQYQLSRQGDGISEADLIYHAIFILSLFFQIILAADALRQRNTVQLIALVIFNFLSLIYAGIQLYQHQILEDEGTRNAIYTPDTSLFPLDDRDAPKRYYEARMRPIEHTIIGLIS</sequence>
<feature type="non-terminal residue" evidence="1">
    <location>
        <position position="1"/>
    </location>
</feature>